<feature type="compositionally biased region" description="Pro residues" evidence="10">
    <location>
        <begin position="109"/>
        <end position="127"/>
    </location>
</feature>
<evidence type="ECO:0000259" key="11">
    <source>
        <dbReference type="PROSITE" id="PS51722"/>
    </source>
</evidence>
<evidence type="ECO:0000256" key="9">
    <source>
        <dbReference type="RuleBase" id="RU000644"/>
    </source>
</evidence>
<evidence type="ECO:0000256" key="1">
    <source>
        <dbReference type="ARBA" id="ARBA00007733"/>
    </source>
</evidence>
<dbReference type="SUPFAM" id="SSF52156">
    <property type="entry name" value="Initiation factor IF2/eIF5b, domain 3"/>
    <property type="match status" value="1"/>
</dbReference>
<proteinExistence type="inferred from homology"/>
<keyword evidence="4 8" id="KW-0547">Nucleotide-binding</keyword>
<dbReference type="CDD" id="cd03702">
    <property type="entry name" value="IF2_mtIF2_II"/>
    <property type="match status" value="1"/>
</dbReference>
<dbReference type="InterPro" id="IPR009000">
    <property type="entry name" value="Transl_B-barrel_sf"/>
</dbReference>
<keyword evidence="3 8" id="KW-0396">Initiation factor</keyword>
<evidence type="ECO:0000256" key="2">
    <source>
        <dbReference type="ARBA" id="ARBA00020675"/>
    </source>
</evidence>
<feature type="domain" description="Tr-type G" evidence="11">
    <location>
        <begin position="323"/>
        <end position="497"/>
    </location>
</feature>
<dbReference type="CDD" id="cd03692">
    <property type="entry name" value="mtIF2_IVc"/>
    <property type="match status" value="1"/>
</dbReference>
<dbReference type="AlphaFoldDB" id="A0A6B2M079"/>
<dbReference type="InterPro" id="IPR000178">
    <property type="entry name" value="TF_IF2_bacterial-like"/>
</dbReference>
<dbReference type="Gene3D" id="3.40.50.300">
    <property type="entry name" value="P-loop containing nucleotide triphosphate hydrolases"/>
    <property type="match status" value="1"/>
</dbReference>
<dbReference type="InterPro" id="IPR044145">
    <property type="entry name" value="IF2_II"/>
</dbReference>
<dbReference type="InterPro" id="IPR027417">
    <property type="entry name" value="P-loop_NTPase"/>
</dbReference>
<gene>
    <name evidence="8 12" type="primary">infB</name>
    <name evidence="12" type="ORF">G0Q06_01735</name>
</gene>
<dbReference type="RefSeq" id="WP_163961848.1">
    <property type="nucleotide sequence ID" value="NZ_JAAGNX010000001.1"/>
</dbReference>
<dbReference type="Pfam" id="PF04760">
    <property type="entry name" value="IF2_N"/>
    <property type="match status" value="1"/>
</dbReference>
<dbReference type="PANTHER" id="PTHR43381">
    <property type="entry name" value="TRANSLATION INITIATION FACTOR IF-2-RELATED"/>
    <property type="match status" value="1"/>
</dbReference>
<dbReference type="HAMAP" id="MF_00100_B">
    <property type="entry name" value="IF_2_B"/>
    <property type="match status" value="1"/>
</dbReference>
<feature type="compositionally biased region" description="Basic and acidic residues" evidence="10">
    <location>
        <begin position="84"/>
        <end position="107"/>
    </location>
</feature>
<feature type="compositionally biased region" description="Acidic residues" evidence="10">
    <location>
        <begin position="213"/>
        <end position="232"/>
    </location>
</feature>
<comment type="similarity">
    <text evidence="1 8 9">Belongs to the TRAFAC class translation factor GTPase superfamily. Classic translation factor GTPase family. IF-2 subfamily.</text>
</comment>
<organism evidence="12 13">
    <name type="scientific">Oceanipulchritudo coccoides</name>
    <dbReference type="NCBI Taxonomy" id="2706888"/>
    <lineage>
        <taxon>Bacteria</taxon>
        <taxon>Pseudomonadati</taxon>
        <taxon>Verrucomicrobiota</taxon>
        <taxon>Opitutia</taxon>
        <taxon>Puniceicoccales</taxon>
        <taxon>Oceanipulchritudinaceae</taxon>
        <taxon>Oceanipulchritudo</taxon>
    </lineage>
</organism>
<dbReference type="FunFam" id="2.40.30.10:FF:000008">
    <property type="entry name" value="Translation initiation factor IF-2"/>
    <property type="match status" value="1"/>
</dbReference>
<keyword evidence="8" id="KW-0963">Cytoplasm</keyword>
<dbReference type="InterPro" id="IPR053905">
    <property type="entry name" value="EF-G-like_DII"/>
</dbReference>
<evidence type="ECO:0000256" key="10">
    <source>
        <dbReference type="SAM" id="MobiDB-lite"/>
    </source>
</evidence>
<dbReference type="CDD" id="cd01887">
    <property type="entry name" value="IF2_eIF5B"/>
    <property type="match status" value="1"/>
</dbReference>
<dbReference type="PROSITE" id="PS01176">
    <property type="entry name" value="IF2"/>
    <property type="match status" value="1"/>
</dbReference>
<feature type="compositionally biased region" description="Basic and acidic residues" evidence="10">
    <location>
        <begin position="44"/>
        <end position="55"/>
    </location>
</feature>
<dbReference type="GO" id="GO:0005737">
    <property type="term" value="C:cytoplasm"/>
    <property type="evidence" value="ECO:0007669"/>
    <property type="project" value="UniProtKB-SubCell"/>
</dbReference>
<comment type="function">
    <text evidence="7 8 9">One of the essential components for the initiation of protein synthesis. Protects formylmethionyl-tRNA from spontaneous hydrolysis and promotes its binding to the 30S ribosomal subunits. Also involved in the hydrolysis of GTP during the formation of the 70S ribosomal complex.</text>
</comment>
<name>A0A6B2M079_9BACT</name>
<evidence type="ECO:0000256" key="5">
    <source>
        <dbReference type="ARBA" id="ARBA00022917"/>
    </source>
</evidence>
<dbReference type="FunFam" id="3.40.50.10050:FF:000001">
    <property type="entry name" value="Translation initiation factor IF-2"/>
    <property type="match status" value="1"/>
</dbReference>
<dbReference type="InterPro" id="IPR023115">
    <property type="entry name" value="TIF_IF2_dom3"/>
</dbReference>
<comment type="caution">
    <text evidence="12">The sequence shown here is derived from an EMBL/GenBank/DDBJ whole genome shotgun (WGS) entry which is preliminary data.</text>
</comment>
<feature type="compositionally biased region" description="Pro residues" evidence="10">
    <location>
        <begin position="185"/>
        <end position="203"/>
    </location>
</feature>
<dbReference type="Proteomes" id="UP000478417">
    <property type="component" value="Unassembled WGS sequence"/>
</dbReference>
<feature type="binding site" evidence="8">
    <location>
        <begin position="378"/>
        <end position="382"/>
    </location>
    <ligand>
        <name>GTP</name>
        <dbReference type="ChEBI" id="CHEBI:37565"/>
    </ligand>
</feature>
<dbReference type="GO" id="GO:0003924">
    <property type="term" value="F:GTPase activity"/>
    <property type="evidence" value="ECO:0007669"/>
    <property type="project" value="UniProtKB-UniRule"/>
</dbReference>
<dbReference type="PANTHER" id="PTHR43381:SF4">
    <property type="entry name" value="EUKARYOTIC TRANSLATION INITIATION FACTOR 5B"/>
    <property type="match status" value="1"/>
</dbReference>
<feature type="binding site" evidence="8">
    <location>
        <begin position="332"/>
        <end position="339"/>
    </location>
    <ligand>
        <name>GTP</name>
        <dbReference type="ChEBI" id="CHEBI:37565"/>
    </ligand>
</feature>
<dbReference type="InterPro" id="IPR006847">
    <property type="entry name" value="IF2_N"/>
</dbReference>
<feature type="region of interest" description="G-domain" evidence="8">
    <location>
        <begin position="326"/>
        <end position="474"/>
    </location>
</feature>
<dbReference type="Pfam" id="PF00009">
    <property type="entry name" value="GTP_EFTU"/>
    <property type="match status" value="1"/>
</dbReference>
<dbReference type="Gene3D" id="2.40.30.10">
    <property type="entry name" value="Translation factors"/>
    <property type="match status" value="2"/>
</dbReference>
<dbReference type="FunFam" id="3.40.50.300:FF:000019">
    <property type="entry name" value="Translation initiation factor IF-2"/>
    <property type="match status" value="1"/>
</dbReference>
<reference evidence="12 13" key="1">
    <citation type="submission" date="2020-02" db="EMBL/GenBank/DDBJ databases">
        <title>Albibacoteraceae fam. nov., the first described family within the subdivision 4 Verrucomicrobia.</title>
        <authorList>
            <person name="Xi F."/>
        </authorList>
    </citation>
    <scope>NUCLEOTIDE SEQUENCE [LARGE SCALE GENOMIC DNA]</scope>
    <source>
        <strain evidence="12 13">CK1056</strain>
    </source>
</reference>
<evidence type="ECO:0000313" key="13">
    <source>
        <dbReference type="Proteomes" id="UP000478417"/>
    </source>
</evidence>
<dbReference type="GO" id="GO:0005525">
    <property type="term" value="F:GTP binding"/>
    <property type="evidence" value="ECO:0007669"/>
    <property type="project" value="UniProtKB-KW"/>
</dbReference>
<evidence type="ECO:0000256" key="8">
    <source>
        <dbReference type="HAMAP-Rule" id="MF_00100"/>
    </source>
</evidence>
<dbReference type="Gene3D" id="3.40.50.10050">
    <property type="entry name" value="Translation initiation factor IF- 2, domain 3"/>
    <property type="match status" value="1"/>
</dbReference>
<dbReference type="Gene3D" id="1.10.10.2480">
    <property type="match status" value="1"/>
</dbReference>
<accession>A0A6B2M079</accession>
<evidence type="ECO:0000256" key="7">
    <source>
        <dbReference type="ARBA" id="ARBA00025162"/>
    </source>
</evidence>
<dbReference type="InterPro" id="IPR015760">
    <property type="entry name" value="TIF_IF2"/>
</dbReference>
<dbReference type="InterPro" id="IPR005225">
    <property type="entry name" value="Small_GTP-bd"/>
</dbReference>
<feature type="compositionally biased region" description="Polar residues" evidence="10">
    <location>
        <begin position="136"/>
        <end position="145"/>
    </location>
</feature>
<evidence type="ECO:0000256" key="4">
    <source>
        <dbReference type="ARBA" id="ARBA00022741"/>
    </source>
</evidence>
<dbReference type="Pfam" id="PF22042">
    <property type="entry name" value="EF-G_D2"/>
    <property type="match status" value="1"/>
</dbReference>
<feature type="compositionally biased region" description="Polar residues" evidence="10">
    <location>
        <begin position="32"/>
        <end position="42"/>
    </location>
</feature>
<dbReference type="NCBIfam" id="TIGR00487">
    <property type="entry name" value="IF-2"/>
    <property type="match status" value="1"/>
</dbReference>
<dbReference type="InterPro" id="IPR036925">
    <property type="entry name" value="TIF_IF2_dom3_sf"/>
</dbReference>
<dbReference type="SUPFAM" id="SSF52540">
    <property type="entry name" value="P-loop containing nucleoside triphosphate hydrolases"/>
    <property type="match status" value="1"/>
</dbReference>
<sequence length="826" mass="89179">MSVRIYQLSKEIGMENAELIALLKERGYEVKSASSTVDNISAESLREEFGPKPEESEGAAPEEEKAEAPPVEVKIVPPSGAIVRSKEDIERERREREEEEEAKRKAEAPAPPVPAPNPGKTPPPLPRSPGVIRRTVTPSPLSGGTTPKVAPKAPILRTDLPKQEVSAKEVAEEKPTIAASAPTTKSPPPIVPPAKKGPPPIAPPSFSKPEPEAAVDETPSEEAPVEEVESEPADNLIPLQVRSPIVVRDFALQIGRKPFQLISELMEMSIFASMNSSIEEDVAQRLAKIHGFALEVRHRGEGGAAGEAEKVVEEKKPAREMVPRPPVVCILGHVDHGKTTLLDTIRKANVVSSEAGGITQHIGAYQVTHKDKLITFIDTPGHAAFSNMRARGARTTDIAVLVVAADDGFMPQTDEALGHARVSKVPVVVAINKMDAPGANVDKVLRQMQERDLAPEDWGGETLYAKVSALKGEGIEDILEAIVLQADVTETIVADPKGEVEGVIVEAQKELGRGSTASAIIQQGTLKPGMALVCGENYCRVRQLINDKGEQIKEAGPSSPVKIVGWSGPPDAGDFFKVVKNEREAKKHAEANELDRKKLEATQLQERGSTSVDDLFAAIEKTQKKSFTVLVKADVYGTAEALATSLQSIKSEKIDLEVVDMGVGDITRNDVLMSSAAKATIIGFNVGIENGVTSVAKHHGVNLIQHNIIYELITQVKDAMTDMLDPELRENKIGAAEIRQVFPVGKGVVAGCMVTEGRIQRDSIARLVRGGEVVAESKISTLKRFKDDVTEVRAGYECGIQIDGYNAYEEKDIIEVFEILKIKPDL</sequence>
<dbReference type="PROSITE" id="PS51722">
    <property type="entry name" value="G_TR_2"/>
    <property type="match status" value="1"/>
</dbReference>
<dbReference type="GO" id="GO:0003743">
    <property type="term" value="F:translation initiation factor activity"/>
    <property type="evidence" value="ECO:0007669"/>
    <property type="project" value="UniProtKB-UniRule"/>
</dbReference>
<dbReference type="NCBIfam" id="TIGR00231">
    <property type="entry name" value="small_GTP"/>
    <property type="match status" value="1"/>
</dbReference>
<evidence type="ECO:0000256" key="6">
    <source>
        <dbReference type="ARBA" id="ARBA00023134"/>
    </source>
</evidence>
<protein>
    <recommendedName>
        <fullName evidence="2 8">Translation initiation factor IF-2</fullName>
    </recommendedName>
</protein>
<feature type="binding site" evidence="8">
    <location>
        <begin position="432"/>
        <end position="435"/>
    </location>
    <ligand>
        <name>GTP</name>
        <dbReference type="ChEBI" id="CHEBI:37565"/>
    </ligand>
</feature>
<keyword evidence="13" id="KW-1185">Reference proteome</keyword>
<evidence type="ECO:0000313" key="12">
    <source>
        <dbReference type="EMBL" id="NDV61165.1"/>
    </source>
</evidence>
<dbReference type="InterPro" id="IPR000795">
    <property type="entry name" value="T_Tr_GTP-bd_dom"/>
</dbReference>
<dbReference type="EMBL" id="JAAGNX010000001">
    <property type="protein sequence ID" value="NDV61165.1"/>
    <property type="molecule type" value="Genomic_DNA"/>
</dbReference>
<keyword evidence="6 8" id="KW-0342">GTP-binding</keyword>
<dbReference type="SUPFAM" id="SSF50447">
    <property type="entry name" value="Translation proteins"/>
    <property type="match status" value="2"/>
</dbReference>
<comment type="subcellular location">
    <subcellularLocation>
        <location evidence="8">Cytoplasm</location>
    </subcellularLocation>
</comment>
<keyword evidence="5 8" id="KW-0648">Protein biosynthesis</keyword>
<feature type="region of interest" description="Disordered" evidence="10">
    <location>
        <begin position="28"/>
        <end position="232"/>
    </location>
</feature>
<evidence type="ECO:0000256" key="3">
    <source>
        <dbReference type="ARBA" id="ARBA00022540"/>
    </source>
</evidence>
<dbReference type="FunFam" id="2.40.30.10:FF:000054">
    <property type="entry name" value="Translation initiation factor IF-2"/>
    <property type="match status" value="1"/>
</dbReference>
<feature type="compositionally biased region" description="Basic and acidic residues" evidence="10">
    <location>
        <begin position="159"/>
        <end position="175"/>
    </location>
</feature>
<dbReference type="Pfam" id="PF11987">
    <property type="entry name" value="IF-2"/>
    <property type="match status" value="1"/>
</dbReference>